<gene>
    <name evidence="2" type="ORF">FILTAD_02649</name>
</gene>
<dbReference type="OrthoDB" id="2361316at2"/>
<evidence type="ECO:0000256" key="1">
    <source>
        <dbReference type="SAM" id="Phobius"/>
    </source>
</evidence>
<keyword evidence="3" id="KW-1185">Reference proteome</keyword>
<feature type="transmembrane region" description="Helical" evidence="1">
    <location>
        <begin position="20"/>
        <end position="38"/>
    </location>
</feature>
<dbReference type="Proteomes" id="UP000270468">
    <property type="component" value="Unassembled WGS sequence"/>
</dbReference>
<dbReference type="RefSeq" id="WP_124071458.1">
    <property type="nucleotide sequence ID" value="NZ_CBCRXF010000002.1"/>
</dbReference>
<reference evidence="2 3" key="1">
    <citation type="submission" date="2018-11" db="EMBL/GenBank/DDBJ databases">
        <authorList>
            <person name="Criscuolo A."/>
        </authorList>
    </citation>
    <scope>NUCLEOTIDE SEQUENCE [LARGE SCALE GENOMIC DNA]</scope>
    <source>
        <strain evidence="2">ATB-66</strain>
    </source>
</reference>
<keyword evidence="1" id="KW-0472">Membrane</keyword>
<dbReference type="NCBIfam" id="NF041002">
    <property type="entry name" value="pilin_ComGF"/>
    <property type="match status" value="1"/>
</dbReference>
<organism evidence="2 3">
    <name type="scientific">Filibacter tadaridae</name>
    <dbReference type="NCBI Taxonomy" id="2483811"/>
    <lineage>
        <taxon>Bacteria</taxon>
        <taxon>Bacillati</taxon>
        <taxon>Bacillota</taxon>
        <taxon>Bacilli</taxon>
        <taxon>Bacillales</taxon>
        <taxon>Caryophanaceae</taxon>
        <taxon>Filibacter</taxon>
    </lineage>
</organism>
<dbReference type="AlphaFoldDB" id="A0A3P5XCN1"/>
<dbReference type="Pfam" id="PF15980">
    <property type="entry name" value="ComGF"/>
    <property type="match status" value="1"/>
</dbReference>
<keyword evidence="1" id="KW-0812">Transmembrane</keyword>
<proteinExistence type="predicted"/>
<name>A0A3P5XCN1_9BACL</name>
<keyword evidence="1" id="KW-1133">Transmembrane helix</keyword>
<accession>A0A3P5XCN1</accession>
<protein>
    <recommendedName>
        <fullName evidence="4">Competence protein ComGF</fullName>
    </recommendedName>
</protein>
<dbReference type="EMBL" id="UXAV01000044">
    <property type="protein sequence ID" value="VDC32421.1"/>
    <property type="molecule type" value="Genomic_DNA"/>
</dbReference>
<dbReference type="InterPro" id="IPR016977">
    <property type="entry name" value="ComGF"/>
</dbReference>
<evidence type="ECO:0000313" key="3">
    <source>
        <dbReference type="Proteomes" id="UP000270468"/>
    </source>
</evidence>
<sequence>MCRFLNSSDEGGYSLLESMFHLLIMAIFIQFFLLFFFWKGPIERQYADYTSTEWELFAVDMQSVLSDVTAIDDPLDGSSLRLWKGTDSIIIEQRSSTIRKRVKENGHIPLFTNVKEVTFSLDGSTLTTDVLMVDGTRKGRSFVVGLYPE</sequence>
<evidence type="ECO:0000313" key="2">
    <source>
        <dbReference type="EMBL" id="VDC32421.1"/>
    </source>
</evidence>
<evidence type="ECO:0008006" key="4">
    <source>
        <dbReference type="Google" id="ProtNLM"/>
    </source>
</evidence>